<gene>
    <name evidence="1" type="ORF">JCGZ_26642</name>
</gene>
<dbReference type="EMBL" id="KK915134">
    <property type="protein sequence ID" value="KDP24237.1"/>
    <property type="molecule type" value="Genomic_DNA"/>
</dbReference>
<sequence length="78" mass="8993">MGDRSILASKLEKMIERIVASSLKEFLCFDKGKEHVNIEDDENKGESEKEELGDETWQDEVFFAKRVTNKKNESEAVL</sequence>
<evidence type="ECO:0000313" key="2">
    <source>
        <dbReference type="Proteomes" id="UP000027138"/>
    </source>
</evidence>
<reference evidence="1 2" key="1">
    <citation type="journal article" date="2014" name="PLoS ONE">
        <title>Global Analysis of Gene Expression Profiles in Physic Nut (Jatropha curcas L.) Seedlings Exposed to Salt Stress.</title>
        <authorList>
            <person name="Zhang L."/>
            <person name="Zhang C."/>
            <person name="Wu P."/>
            <person name="Chen Y."/>
            <person name="Li M."/>
            <person name="Jiang H."/>
            <person name="Wu G."/>
        </authorList>
    </citation>
    <scope>NUCLEOTIDE SEQUENCE [LARGE SCALE GENOMIC DNA]</scope>
    <source>
        <strain evidence="2">cv. GZQX0401</strain>
        <tissue evidence="1">Young leaves</tissue>
    </source>
</reference>
<keyword evidence="2" id="KW-1185">Reference proteome</keyword>
<organism evidence="1 2">
    <name type="scientific">Jatropha curcas</name>
    <name type="common">Barbados nut</name>
    <dbReference type="NCBI Taxonomy" id="180498"/>
    <lineage>
        <taxon>Eukaryota</taxon>
        <taxon>Viridiplantae</taxon>
        <taxon>Streptophyta</taxon>
        <taxon>Embryophyta</taxon>
        <taxon>Tracheophyta</taxon>
        <taxon>Spermatophyta</taxon>
        <taxon>Magnoliopsida</taxon>
        <taxon>eudicotyledons</taxon>
        <taxon>Gunneridae</taxon>
        <taxon>Pentapetalae</taxon>
        <taxon>rosids</taxon>
        <taxon>fabids</taxon>
        <taxon>Malpighiales</taxon>
        <taxon>Euphorbiaceae</taxon>
        <taxon>Crotonoideae</taxon>
        <taxon>Jatropheae</taxon>
        <taxon>Jatropha</taxon>
    </lineage>
</organism>
<dbReference type="AlphaFoldDB" id="A0A067JK53"/>
<dbReference type="Proteomes" id="UP000027138">
    <property type="component" value="Unassembled WGS sequence"/>
</dbReference>
<name>A0A067JK53_JATCU</name>
<evidence type="ECO:0000313" key="1">
    <source>
        <dbReference type="EMBL" id="KDP24237.1"/>
    </source>
</evidence>
<accession>A0A067JK53</accession>
<protein>
    <submittedName>
        <fullName evidence="1">Uncharacterized protein</fullName>
    </submittedName>
</protein>
<proteinExistence type="predicted"/>